<dbReference type="PANTHER" id="PTHR43221:SF1">
    <property type="entry name" value="PROTEASE HTPX"/>
    <property type="match status" value="1"/>
</dbReference>
<dbReference type="GO" id="GO:0005886">
    <property type="term" value="C:plasma membrane"/>
    <property type="evidence" value="ECO:0007669"/>
    <property type="project" value="UniProtKB-SubCell"/>
</dbReference>
<keyword evidence="7" id="KW-0378">Hydrolase</keyword>
<dbReference type="PANTHER" id="PTHR43221">
    <property type="entry name" value="PROTEASE HTPX"/>
    <property type="match status" value="1"/>
</dbReference>
<keyword evidence="10" id="KW-0482">Metalloprotease</keyword>
<evidence type="ECO:0000256" key="8">
    <source>
        <dbReference type="ARBA" id="ARBA00022833"/>
    </source>
</evidence>
<keyword evidence="8" id="KW-0862">Zinc</keyword>
<keyword evidence="9 12" id="KW-1133">Transmembrane helix</keyword>
<comment type="subcellular location">
    <subcellularLocation>
        <location evidence="2">Cell membrane</location>
        <topology evidence="2">Multi-pass membrane protein</topology>
    </subcellularLocation>
</comment>
<feature type="transmembrane region" description="Helical" evidence="12">
    <location>
        <begin position="242"/>
        <end position="262"/>
    </location>
</feature>
<feature type="transmembrane region" description="Helical" evidence="12">
    <location>
        <begin position="209"/>
        <end position="230"/>
    </location>
</feature>
<dbReference type="InterPro" id="IPR001915">
    <property type="entry name" value="Peptidase_M48"/>
</dbReference>
<evidence type="ECO:0000313" key="15">
    <source>
        <dbReference type="Proteomes" id="UP000184501"/>
    </source>
</evidence>
<evidence type="ECO:0000256" key="12">
    <source>
        <dbReference type="SAM" id="Phobius"/>
    </source>
</evidence>
<proteinExistence type="predicted"/>
<feature type="transmembrane region" description="Helical" evidence="12">
    <location>
        <begin position="86"/>
        <end position="110"/>
    </location>
</feature>
<keyword evidence="3" id="KW-1003">Cell membrane</keyword>
<organism evidence="14 15">
    <name type="scientific">Streptoalloteichus hindustanus</name>
    <dbReference type="NCBI Taxonomy" id="2017"/>
    <lineage>
        <taxon>Bacteria</taxon>
        <taxon>Bacillati</taxon>
        <taxon>Actinomycetota</taxon>
        <taxon>Actinomycetes</taxon>
        <taxon>Pseudonocardiales</taxon>
        <taxon>Pseudonocardiaceae</taxon>
        <taxon>Streptoalloteichus</taxon>
    </lineage>
</organism>
<dbReference type="Pfam" id="PF01435">
    <property type="entry name" value="Peptidase_M48"/>
    <property type="match status" value="1"/>
</dbReference>
<feature type="transmembrane region" description="Helical" evidence="12">
    <location>
        <begin position="363"/>
        <end position="384"/>
    </location>
</feature>
<dbReference type="GO" id="GO:0006508">
    <property type="term" value="P:proteolysis"/>
    <property type="evidence" value="ECO:0007669"/>
    <property type="project" value="UniProtKB-KW"/>
</dbReference>
<dbReference type="STRING" id="2017.SAMN05444320_104111"/>
<keyword evidence="15" id="KW-1185">Reference proteome</keyword>
<feature type="transmembrane region" description="Helical" evidence="12">
    <location>
        <begin position="634"/>
        <end position="658"/>
    </location>
</feature>
<evidence type="ECO:0000256" key="4">
    <source>
        <dbReference type="ARBA" id="ARBA00022670"/>
    </source>
</evidence>
<evidence type="ECO:0000313" key="14">
    <source>
        <dbReference type="EMBL" id="SHF56603.1"/>
    </source>
</evidence>
<accession>A0A1M5CPG0</accession>
<evidence type="ECO:0000256" key="6">
    <source>
        <dbReference type="ARBA" id="ARBA00022723"/>
    </source>
</evidence>
<dbReference type="GO" id="GO:0046872">
    <property type="term" value="F:metal ion binding"/>
    <property type="evidence" value="ECO:0007669"/>
    <property type="project" value="UniProtKB-KW"/>
</dbReference>
<sequence length="989" mass="105538">MSRVDERVLGPGTTVRFALLLVLLVVASVAPASDFASRTTESHSWACALAAGWDPDGGDLAEMAGLLSQPGPYESCLARHAPRPPWWLPLLGPVVLVAAATALFFAIAAWKARRVVPVRRVDRDGDLTRVLDDLVATAGLTRAPAFVVDPTATSTGAVVFGRDGRPVVSLHGGLLVRRHTDPARFRAVVLHELAHVRNRDITLTYATVALWRVFLALVLLPDTVWLVWQLVEGGSSPLRSSYLPSVTRGIVLAVVLVLLVHLARADVLRTREVHADLTALRWGADRRGWEVADTPSVGGAFAELWRTHPRWDLRRASLDDPAPLFGVRALPMFLTGVGAALIYGSAWQYLKHYRIAGWWADQVVALLASALVTGIAGIVLWRAVAHARLTNVDGPTGVRAGLWLGTGVLAGELVGGQNVIHSWVPARWWFLSLIVVAGVAFTWWIAQCARLWAGTWPGRTLRAPMLLVLAAGWVVLSAWFAWWRGGGALLVVGWPIDTDAMVAQFQRISPGTGPAWLVRDIAVAMPMVATVSKVPLLLVAVTLAWAVPLLAWTVRPGPLRWVREAVADAPEQLPQPLPPLRRVVLPGVLGGALAAVALLVGRDLPELEFVAATFVAATAAALLAALVAPSRHRLPVVLAAAQIAALCAIAVGALVRSWSVLSPMITPALALAAVLAVGIAVGRAAARRLRRRRSALSVSPPPHRVVPVRPRRAVVAVLATGSLLTAGVEITADAARPSGSLVPGPTPTASASSARVTRMQLAAWSAVGGHAILARVTSGTTCDAAATAARDAQAFFRVPDPRLRPLWNTVVTRSDRARTHCPTKPEIGLAWARAAAVAATALRAGLAAVHRGEDPVTTVPEPGDALGLAQWADQGARDLLSRFGTTSRRLFAYIDQVQGRIEPTTLTSHCAEVSRVGQDAQGFFRVSDPGVQERWDAFVKSSNEAGSRCTRSIADVDVAALRTALQEIQRLRRVAVCLENRIRGSVDSC</sequence>
<evidence type="ECO:0000256" key="1">
    <source>
        <dbReference type="ARBA" id="ARBA00001947"/>
    </source>
</evidence>
<keyword evidence="4 14" id="KW-0645">Protease</keyword>
<evidence type="ECO:0000256" key="11">
    <source>
        <dbReference type="ARBA" id="ARBA00023136"/>
    </source>
</evidence>
<evidence type="ECO:0000256" key="7">
    <source>
        <dbReference type="ARBA" id="ARBA00022801"/>
    </source>
</evidence>
<dbReference type="AlphaFoldDB" id="A0A1M5CPG0"/>
<dbReference type="GO" id="GO:0004222">
    <property type="term" value="F:metalloendopeptidase activity"/>
    <property type="evidence" value="ECO:0007669"/>
    <property type="project" value="InterPro"/>
</dbReference>
<protein>
    <submittedName>
        <fullName evidence="14">Zn-dependent protease with chaperone function</fullName>
    </submittedName>
</protein>
<feature type="transmembrane region" description="Helical" evidence="12">
    <location>
        <begin position="534"/>
        <end position="554"/>
    </location>
</feature>
<evidence type="ECO:0000256" key="3">
    <source>
        <dbReference type="ARBA" id="ARBA00022475"/>
    </source>
</evidence>
<feature type="transmembrane region" description="Helical" evidence="12">
    <location>
        <begin position="465"/>
        <end position="483"/>
    </location>
</feature>
<feature type="transmembrane region" description="Helical" evidence="12">
    <location>
        <begin position="607"/>
        <end position="627"/>
    </location>
</feature>
<keyword evidence="6" id="KW-0479">Metal-binding</keyword>
<feature type="transmembrane region" description="Helical" evidence="12">
    <location>
        <begin position="664"/>
        <end position="686"/>
    </location>
</feature>
<comment type="cofactor">
    <cofactor evidence="1">
        <name>Zn(2+)</name>
        <dbReference type="ChEBI" id="CHEBI:29105"/>
    </cofactor>
</comment>
<keyword evidence="5 12" id="KW-0812">Transmembrane</keyword>
<dbReference type="Gene3D" id="3.30.2010.10">
    <property type="entry name" value="Metalloproteases ('zincins'), catalytic domain"/>
    <property type="match status" value="1"/>
</dbReference>
<name>A0A1M5CPG0_STRHI</name>
<evidence type="ECO:0000259" key="13">
    <source>
        <dbReference type="Pfam" id="PF01435"/>
    </source>
</evidence>
<evidence type="ECO:0000256" key="2">
    <source>
        <dbReference type="ARBA" id="ARBA00004651"/>
    </source>
</evidence>
<feature type="transmembrane region" description="Helical" evidence="12">
    <location>
        <begin position="324"/>
        <end position="343"/>
    </location>
</feature>
<dbReference type="Proteomes" id="UP000184501">
    <property type="component" value="Unassembled WGS sequence"/>
</dbReference>
<feature type="domain" description="Peptidase M48" evidence="13">
    <location>
        <begin position="123"/>
        <end position="320"/>
    </location>
</feature>
<reference evidence="14 15" key="1">
    <citation type="submission" date="2016-11" db="EMBL/GenBank/DDBJ databases">
        <authorList>
            <person name="Jaros S."/>
            <person name="Januszkiewicz K."/>
            <person name="Wedrychowicz H."/>
        </authorList>
    </citation>
    <scope>NUCLEOTIDE SEQUENCE [LARGE SCALE GENOMIC DNA]</scope>
    <source>
        <strain evidence="14 15">DSM 44523</strain>
    </source>
</reference>
<feature type="transmembrane region" description="Helical" evidence="12">
    <location>
        <begin position="428"/>
        <end position="453"/>
    </location>
</feature>
<evidence type="ECO:0000256" key="5">
    <source>
        <dbReference type="ARBA" id="ARBA00022692"/>
    </source>
</evidence>
<feature type="transmembrane region" description="Helical" evidence="12">
    <location>
        <begin position="396"/>
        <end position="416"/>
    </location>
</feature>
<evidence type="ECO:0000256" key="10">
    <source>
        <dbReference type="ARBA" id="ARBA00023049"/>
    </source>
</evidence>
<dbReference type="InterPro" id="IPR050083">
    <property type="entry name" value="HtpX_protease"/>
</dbReference>
<gene>
    <name evidence="14" type="ORF">SAMN05444320_104111</name>
</gene>
<keyword evidence="11 12" id="KW-0472">Membrane</keyword>
<feature type="transmembrane region" description="Helical" evidence="12">
    <location>
        <begin position="583"/>
        <end position="601"/>
    </location>
</feature>
<dbReference type="EMBL" id="FQVN01000004">
    <property type="protein sequence ID" value="SHF56603.1"/>
    <property type="molecule type" value="Genomic_DNA"/>
</dbReference>
<evidence type="ECO:0000256" key="9">
    <source>
        <dbReference type="ARBA" id="ARBA00022989"/>
    </source>
</evidence>